<comment type="caution">
    <text evidence="9">The sequence shown here is derived from an EMBL/GenBank/DDBJ whole genome shotgun (WGS) entry which is preliminary data.</text>
</comment>
<feature type="coiled-coil region" evidence="7">
    <location>
        <begin position="483"/>
        <end position="513"/>
    </location>
</feature>
<keyword evidence="3 5" id="KW-0863">Zinc-finger</keyword>
<gene>
    <name evidence="9" type="ORF">RND81_11G160000</name>
</gene>
<dbReference type="InterPro" id="IPR007527">
    <property type="entry name" value="Znf_SWIM"/>
</dbReference>
<keyword evidence="7" id="KW-0175">Coiled coil</keyword>
<keyword evidence="2 6" id="KW-0479">Metal-binding</keyword>
<comment type="function">
    <text evidence="6">Putative transcription activator involved in regulating light control of development.</text>
</comment>
<evidence type="ECO:0000259" key="8">
    <source>
        <dbReference type="PROSITE" id="PS50966"/>
    </source>
</evidence>
<evidence type="ECO:0000256" key="7">
    <source>
        <dbReference type="SAM" id="Coils"/>
    </source>
</evidence>
<dbReference type="GO" id="GO:0005634">
    <property type="term" value="C:nucleus"/>
    <property type="evidence" value="ECO:0007669"/>
    <property type="project" value="UniProtKB-SubCell"/>
</dbReference>
<feature type="domain" description="SWIM-type" evidence="8">
    <location>
        <begin position="341"/>
        <end position="380"/>
    </location>
</feature>
<evidence type="ECO:0000313" key="9">
    <source>
        <dbReference type="EMBL" id="KAK9677676.1"/>
    </source>
</evidence>
<dbReference type="SMART" id="SM00575">
    <property type="entry name" value="ZnF_PMZ"/>
    <property type="match status" value="1"/>
</dbReference>
<keyword evidence="6" id="KW-0539">Nucleus</keyword>
<evidence type="ECO:0000256" key="3">
    <source>
        <dbReference type="ARBA" id="ARBA00022771"/>
    </source>
</evidence>
<comment type="similarity">
    <text evidence="1 6">Belongs to the FHY3/FAR1 family.</text>
</comment>
<dbReference type="PANTHER" id="PTHR31669:SF240">
    <property type="entry name" value="PROTEIN FAR1-RELATED SEQUENCE 9"/>
    <property type="match status" value="1"/>
</dbReference>
<dbReference type="GO" id="GO:0008270">
    <property type="term" value="F:zinc ion binding"/>
    <property type="evidence" value="ECO:0007669"/>
    <property type="project" value="UniProtKB-UniRule"/>
</dbReference>
<keyword evidence="10" id="KW-1185">Reference proteome</keyword>
<comment type="subcellular location">
    <subcellularLocation>
        <location evidence="6">Nucleus</location>
    </subcellularLocation>
</comment>
<reference evidence="9" key="1">
    <citation type="submission" date="2024-03" db="EMBL/GenBank/DDBJ databases">
        <title>WGS assembly of Saponaria officinalis var. Norfolk2.</title>
        <authorList>
            <person name="Jenkins J."/>
            <person name="Shu S."/>
            <person name="Grimwood J."/>
            <person name="Barry K."/>
            <person name="Goodstein D."/>
            <person name="Schmutz J."/>
            <person name="Leebens-Mack J."/>
            <person name="Osbourn A."/>
        </authorList>
    </citation>
    <scope>NUCLEOTIDE SEQUENCE [LARGE SCALE GENOMIC DNA]</scope>
    <source>
        <strain evidence="9">JIC</strain>
    </source>
</reference>
<evidence type="ECO:0000256" key="4">
    <source>
        <dbReference type="ARBA" id="ARBA00022833"/>
    </source>
</evidence>
<sequence length="541" mass="61530">MNIVGERSLGGSGQHVLDYVNCMQAENSNFYYATQDDPCHSNANIFWADASARTNYTYFGDTVILDSSFRANGYKVPFATFTGVNHHGQPVLFGCALLPDESEGSYIWLFQTWLHAMSGKSPVSITIEPDRFVQMGAVQVLPNTRLRYCRWSMFRETRSHLGHVYLSHPTFEAEFRKVVDESETIPEFESRWRSLLAQYYLLDDEWLQSVYDARHQWVPVYLRDTFFGELLSDVEGNDGKISYFDGFINASTTMQMLIKQYEKAVASWHEKVQKADDDTRNTMPVLKTPSPMEKQVANVFTRKIFTKFQDELVETLANSATELAESETITTFRVATFGEEYKAHVVSFNSTETRASCSCRMFEFSGIICRHILAVFRAKNVLTLPSEYALKRWTRDARNGAESNECASEEPPISREYTSARYSNLRQEALKFVEDGAKSIHVYHVAMDALHEAAKKVASVKNHGPEVIQGGSLTTSDIQRSSAQSIEEKAKKIQELSAELENTNRQCEAYSANLFAVLKDMEEHKLKLSVKVQNARLCLQD</sequence>
<accession>A0AAW1HMS2</accession>
<protein>
    <recommendedName>
        <fullName evidence="6">Protein FAR1-RELATED SEQUENCE</fullName>
    </recommendedName>
</protein>
<dbReference type="GO" id="GO:0006355">
    <property type="term" value="P:regulation of DNA-templated transcription"/>
    <property type="evidence" value="ECO:0007669"/>
    <property type="project" value="UniProtKB-UniRule"/>
</dbReference>
<name>A0AAW1HMS2_SAPOF</name>
<evidence type="ECO:0000313" key="10">
    <source>
        <dbReference type="Proteomes" id="UP001443914"/>
    </source>
</evidence>
<dbReference type="PANTHER" id="PTHR31669">
    <property type="entry name" value="PROTEIN FAR1-RELATED SEQUENCE 10-RELATED"/>
    <property type="match status" value="1"/>
</dbReference>
<dbReference type="Pfam" id="PF04434">
    <property type="entry name" value="SWIM"/>
    <property type="match status" value="1"/>
</dbReference>
<dbReference type="InterPro" id="IPR031052">
    <property type="entry name" value="FHY3/FAR1"/>
</dbReference>
<dbReference type="EMBL" id="JBDFQZ010000011">
    <property type="protein sequence ID" value="KAK9677676.1"/>
    <property type="molecule type" value="Genomic_DNA"/>
</dbReference>
<dbReference type="Proteomes" id="UP001443914">
    <property type="component" value="Unassembled WGS sequence"/>
</dbReference>
<dbReference type="Pfam" id="PF10551">
    <property type="entry name" value="MULE"/>
    <property type="match status" value="1"/>
</dbReference>
<evidence type="ECO:0000256" key="1">
    <source>
        <dbReference type="ARBA" id="ARBA00005889"/>
    </source>
</evidence>
<dbReference type="InterPro" id="IPR006564">
    <property type="entry name" value="Znf_PMZ"/>
</dbReference>
<proteinExistence type="inferred from homology"/>
<dbReference type="PROSITE" id="PS50966">
    <property type="entry name" value="ZF_SWIM"/>
    <property type="match status" value="1"/>
</dbReference>
<dbReference type="InterPro" id="IPR018289">
    <property type="entry name" value="MULE_transposase_dom"/>
</dbReference>
<keyword evidence="4 6" id="KW-0862">Zinc</keyword>
<evidence type="ECO:0000256" key="6">
    <source>
        <dbReference type="RuleBase" id="RU367018"/>
    </source>
</evidence>
<evidence type="ECO:0000256" key="5">
    <source>
        <dbReference type="PROSITE-ProRule" id="PRU00325"/>
    </source>
</evidence>
<evidence type="ECO:0000256" key="2">
    <source>
        <dbReference type="ARBA" id="ARBA00022723"/>
    </source>
</evidence>
<organism evidence="9 10">
    <name type="scientific">Saponaria officinalis</name>
    <name type="common">Common soapwort</name>
    <name type="synonym">Lychnis saponaria</name>
    <dbReference type="NCBI Taxonomy" id="3572"/>
    <lineage>
        <taxon>Eukaryota</taxon>
        <taxon>Viridiplantae</taxon>
        <taxon>Streptophyta</taxon>
        <taxon>Embryophyta</taxon>
        <taxon>Tracheophyta</taxon>
        <taxon>Spermatophyta</taxon>
        <taxon>Magnoliopsida</taxon>
        <taxon>eudicotyledons</taxon>
        <taxon>Gunneridae</taxon>
        <taxon>Pentapetalae</taxon>
        <taxon>Caryophyllales</taxon>
        <taxon>Caryophyllaceae</taxon>
        <taxon>Caryophylleae</taxon>
        <taxon>Saponaria</taxon>
    </lineage>
</organism>
<dbReference type="AlphaFoldDB" id="A0AAW1HMS2"/>